<dbReference type="RefSeq" id="WP_133410561.1">
    <property type="nucleotide sequence ID" value="NZ_SMZT01000004.1"/>
</dbReference>
<feature type="transmembrane region" description="Helical" evidence="1">
    <location>
        <begin position="35"/>
        <end position="54"/>
    </location>
</feature>
<reference evidence="2 3" key="1">
    <citation type="submission" date="2019-03" db="EMBL/GenBank/DDBJ databases">
        <title>Genome Sequencing and Assembly of Various Microbes Isolated from Partially Reclaimed Soil and Acid Mine Drainage (AMD) Site.</title>
        <authorList>
            <person name="Steinbock B."/>
            <person name="Bechtold R."/>
            <person name="Sevigny J.L."/>
            <person name="Thomas D."/>
            <person name="Cuthill L.R."/>
            <person name="Aveiro Johannsen E.J."/>
            <person name="Thomas K."/>
            <person name="Ghosh A."/>
        </authorList>
    </citation>
    <scope>NUCLEOTIDE SEQUENCE [LARGE SCALE GENOMIC DNA]</scope>
    <source>
        <strain evidence="2 3">S-A3</strain>
    </source>
</reference>
<evidence type="ECO:0000313" key="3">
    <source>
        <dbReference type="Proteomes" id="UP000295163"/>
    </source>
</evidence>
<comment type="caution">
    <text evidence="2">The sequence shown here is derived from an EMBL/GenBank/DDBJ whole genome shotgun (WGS) entry which is preliminary data.</text>
</comment>
<evidence type="ECO:0000313" key="2">
    <source>
        <dbReference type="EMBL" id="TDL42453.1"/>
    </source>
</evidence>
<organism evidence="2 3">
    <name type="scientific">Kocuria rosea</name>
    <name type="common">Deinococcus erythromyxa</name>
    <name type="synonym">Micrococcus rubens</name>
    <dbReference type="NCBI Taxonomy" id="1275"/>
    <lineage>
        <taxon>Bacteria</taxon>
        <taxon>Bacillati</taxon>
        <taxon>Actinomycetota</taxon>
        <taxon>Actinomycetes</taxon>
        <taxon>Micrococcales</taxon>
        <taxon>Micrococcaceae</taxon>
        <taxon>Kocuria</taxon>
    </lineage>
</organism>
<dbReference type="EMBL" id="SMZT01000004">
    <property type="protein sequence ID" value="TDL42453.1"/>
    <property type="molecule type" value="Genomic_DNA"/>
</dbReference>
<dbReference type="Proteomes" id="UP000295163">
    <property type="component" value="Unassembled WGS sequence"/>
</dbReference>
<accession>A0A4R5YGM6</accession>
<sequence length="76" mass="8488">MATGKAPISGGFAIACVLWFVAMVVIAFVEGDFWTTALSSLGLVTIALINWRGFKKHDREYRERMERLDERLGNGP</sequence>
<proteinExistence type="predicted"/>
<keyword evidence="1" id="KW-0472">Membrane</keyword>
<keyword evidence="1" id="KW-1133">Transmembrane helix</keyword>
<keyword evidence="1" id="KW-0812">Transmembrane</keyword>
<dbReference type="GeneID" id="64347932"/>
<dbReference type="PROSITE" id="PS51257">
    <property type="entry name" value="PROKAR_LIPOPROTEIN"/>
    <property type="match status" value="1"/>
</dbReference>
<dbReference type="AlphaFoldDB" id="A0A4R5YGM6"/>
<protein>
    <submittedName>
        <fullName evidence="2">Uncharacterized protein</fullName>
    </submittedName>
</protein>
<gene>
    <name evidence="2" type="ORF">E2R59_10940</name>
</gene>
<feature type="transmembrane region" description="Helical" evidence="1">
    <location>
        <begin position="12"/>
        <end position="29"/>
    </location>
</feature>
<name>A0A4R5YGM6_KOCRO</name>
<evidence type="ECO:0000256" key="1">
    <source>
        <dbReference type="SAM" id="Phobius"/>
    </source>
</evidence>